<sequence>MFNENEINQKENEACKAKSSPPAAAASPTVCPPLSPSPSHEFSFTISLNHHNCTSAPYQPDLVPADDIFFHGHLLPLEKLQNTKPGEGYNASCNTKSKHKPSFSSLLGLTKWLRRSDDEKGESKKKKNKKEKSLDLRCCWQKVGPSVSFKWEKEKGDLRRRPCSFSGKANDSREGSARWRWRGEFSAPASMWTSPTNSGINVASSAATTAASDESTMVELQNAVQAAIAHCKNSIAVKEEILTSS</sequence>
<dbReference type="EMBL" id="JAGYWB010000017">
    <property type="protein sequence ID" value="KAI0494834.1"/>
    <property type="molecule type" value="Genomic_DNA"/>
</dbReference>
<dbReference type="PANTHER" id="PTHR33312">
    <property type="entry name" value="MEMBRANE-ASSOCIATED KINASE REGULATOR 4-RELATED"/>
    <property type="match status" value="1"/>
</dbReference>
<comment type="caution">
    <text evidence="2">The sequence shown here is derived from an EMBL/GenBank/DDBJ whole genome shotgun (WGS) entry which is preliminary data.</text>
</comment>
<gene>
    <name evidence="2" type="ORF">KFK09_024979</name>
</gene>
<evidence type="ECO:0008006" key="4">
    <source>
        <dbReference type="Google" id="ProtNLM"/>
    </source>
</evidence>
<evidence type="ECO:0000313" key="3">
    <source>
        <dbReference type="Proteomes" id="UP000829196"/>
    </source>
</evidence>
<name>A0A8T3AFK6_DENNO</name>
<dbReference type="GO" id="GO:0005886">
    <property type="term" value="C:plasma membrane"/>
    <property type="evidence" value="ECO:0007669"/>
    <property type="project" value="InterPro"/>
</dbReference>
<feature type="region of interest" description="Disordered" evidence="1">
    <location>
        <begin position="1"/>
        <end position="32"/>
    </location>
</feature>
<dbReference type="OrthoDB" id="1709800at2759"/>
<protein>
    <recommendedName>
        <fullName evidence="4">BRI1 kinase inhibitor 1</fullName>
    </recommendedName>
</protein>
<organism evidence="2 3">
    <name type="scientific">Dendrobium nobile</name>
    <name type="common">Orchid</name>
    <dbReference type="NCBI Taxonomy" id="94219"/>
    <lineage>
        <taxon>Eukaryota</taxon>
        <taxon>Viridiplantae</taxon>
        <taxon>Streptophyta</taxon>
        <taxon>Embryophyta</taxon>
        <taxon>Tracheophyta</taxon>
        <taxon>Spermatophyta</taxon>
        <taxon>Magnoliopsida</taxon>
        <taxon>Liliopsida</taxon>
        <taxon>Asparagales</taxon>
        <taxon>Orchidaceae</taxon>
        <taxon>Epidendroideae</taxon>
        <taxon>Malaxideae</taxon>
        <taxon>Dendrobiinae</taxon>
        <taxon>Dendrobium</taxon>
    </lineage>
</organism>
<dbReference type="Proteomes" id="UP000829196">
    <property type="component" value="Unassembled WGS sequence"/>
</dbReference>
<dbReference type="AlphaFoldDB" id="A0A8T3AFK6"/>
<dbReference type="GO" id="GO:0019210">
    <property type="term" value="F:kinase inhibitor activity"/>
    <property type="evidence" value="ECO:0007669"/>
    <property type="project" value="InterPro"/>
</dbReference>
<evidence type="ECO:0000313" key="2">
    <source>
        <dbReference type="EMBL" id="KAI0494834.1"/>
    </source>
</evidence>
<evidence type="ECO:0000256" key="1">
    <source>
        <dbReference type="SAM" id="MobiDB-lite"/>
    </source>
</evidence>
<dbReference type="InterPro" id="IPR039620">
    <property type="entry name" value="BKI1/MAKR1/3/4"/>
</dbReference>
<keyword evidence="3" id="KW-1185">Reference proteome</keyword>
<proteinExistence type="predicted"/>
<feature type="compositionally biased region" description="Low complexity" evidence="1">
    <location>
        <begin position="17"/>
        <end position="28"/>
    </location>
</feature>
<reference evidence="2" key="1">
    <citation type="journal article" date="2022" name="Front. Genet.">
        <title>Chromosome-Scale Assembly of the Dendrobium nobile Genome Provides Insights Into the Molecular Mechanism of the Biosynthesis of the Medicinal Active Ingredient of Dendrobium.</title>
        <authorList>
            <person name="Xu Q."/>
            <person name="Niu S.-C."/>
            <person name="Li K.-L."/>
            <person name="Zheng P.-J."/>
            <person name="Zhang X.-J."/>
            <person name="Jia Y."/>
            <person name="Liu Y."/>
            <person name="Niu Y.-X."/>
            <person name="Yu L.-H."/>
            <person name="Chen D.-F."/>
            <person name="Zhang G.-Q."/>
        </authorList>
    </citation>
    <scope>NUCLEOTIDE SEQUENCE</scope>
    <source>
        <tissue evidence="2">Leaf</tissue>
    </source>
</reference>
<accession>A0A8T3AFK6</accession>
<dbReference type="PANTHER" id="PTHR33312:SF19">
    <property type="entry name" value="BRI1 KINASE INHIBITOR 1"/>
    <property type="match status" value="1"/>
</dbReference>
<feature type="compositionally biased region" description="Basic and acidic residues" evidence="1">
    <location>
        <begin position="7"/>
        <end position="16"/>
    </location>
</feature>